<reference evidence="1" key="1">
    <citation type="submission" date="2014-11" db="EMBL/GenBank/DDBJ databases">
        <authorList>
            <person name="Otto D Thomas"/>
            <person name="Naeem Raeece"/>
        </authorList>
    </citation>
    <scope>NUCLEOTIDE SEQUENCE</scope>
</reference>
<sequence>MAHQYAPVGAAPAPLKVVHNTPFNLSHQTTNESVSSSHVPLEHPEAFGDNPWFMECTLIDNGRTFEDSRVKLTAKPGEGVFVQVQKYNGKASFSSWSTDGGWFGKNDFAIRGVEVIDHEVVLRMPDREQGTEVRVVADSVKAQIFLTKYKQLADFVNASPKKKSALC</sequence>
<protein>
    <submittedName>
        <fullName evidence="1">Uncharacterized protein</fullName>
    </submittedName>
</protein>
<evidence type="ECO:0000313" key="1">
    <source>
        <dbReference type="EMBL" id="CEM49986.1"/>
    </source>
</evidence>
<gene>
    <name evidence="1" type="ORF">Cvel_9739</name>
</gene>
<accession>A0A0G4HZH7</accession>
<dbReference type="VEuPathDB" id="CryptoDB:Cvel_9739"/>
<dbReference type="AlphaFoldDB" id="A0A0G4HZH7"/>
<proteinExistence type="predicted"/>
<organism evidence="1">
    <name type="scientific">Chromera velia CCMP2878</name>
    <dbReference type="NCBI Taxonomy" id="1169474"/>
    <lineage>
        <taxon>Eukaryota</taxon>
        <taxon>Sar</taxon>
        <taxon>Alveolata</taxon>
        <taxon>Colpodellida</taxon>
        <taxon>Chromeraceae</taxon>
        <taxon>Chromera</taxon>
    </lineage>
</organism>
<name>A0A0G4HZH7_9ALVE</name>
<dbReference type="EMBL" id="CDMZ01004518">
    <property type="protein sequence ID" value="CEM49986.1"/>
    <property type="molecule type" value="Genomic_DNA"/>
</dbReference>